<accession>A0A0P1AE01</accession>
<reference evidence="2" key="1">
    <citation type="submission" date="2014-09" db="EMBL/GenBank/DDBJ databases">
        <authorList>
            <person name="Sharma Rahul"/>
            <person name="Thines Marco"/>
        </authorList>
    </citation>
    <scope>NUCLEOTIDE SEQUENCE [LARGE SCALE GENOMIC DNA]</scope>
</reference>
<evidence type="ECO:0000313" key="1">
    <source>
        <dbReference type="EMBL" id="CEG38774.1"/>
    </source>
</evidence>
<dbReference type="GO" id="GO:0004190">
    <property type="term" value="F:aspartic-type endopeptidase activity"/>
    <property type="evidence" value="ECO:0007669"/>
    <property type="project" value="InterPro"/>
</dbReference>
<dbReference type="PROSITE" id="PS00141">
    <property type="entry name" value="ASP_PROTEASE"/>
    <property type="match status" value="1"/>
</dbReference>
<keyword evidence="2" id="KW-1185">Reference proteome</keyword>
<dbReference type="Gene3D" id="2.40.70.10">
    <property type="entry name" value="Acid Proteases"/>
    <property type="match status" value="1"/>
</dbReference>
<dbReference type="RefSeq" id="XP_024575143.1">
    <property type="nucleotide sequence ID" value="XM_024724246.1"/>
</dbReference>
<protein>
    <submittedName>
        <fullName evidence="1">Retroelement pol polyprotein</fullName>
    </submittedName>
</protein>
<organism evidence="1 2">
    <name type="scientific">Plasmopara halstedii</name>
    <name type="common">Downy mildew of sunflower</name>
    <dbReference type="NCBI Taxonomy" id="4781"/>
    <lineage>
        <taxon>Eukaryota</taxon>
        <taxon>Sar</taxon>
        <taxon>Stramenopiles</taxon>
        <taxon>Oomycota</taxon>
        <taxon>Peronosporomycetes</taxon>
        <taxon>Peronosporales</taxon>
        <taxon>Peronosporaceae</taxon>
        <taxon>Plasmopara</taxon>
    </lineage>
</organism>
<name>A0A0P1AE01_PLAHL</name>
<dbReference type="EMBL" id="CCYD01000322">
    <property type="protein sequence ID" value="CEG38774.1"/>
    <property type="molecule type" value="Genomic_DNA"/>
</dbReference>
<dbReference type="GeneID" id="36403883"/>
<dbReference type="Proteomes" id="UP000054928">
    <property type="component" value="Unassembled WGS sequence"/>
</dbReference>
<dbReference type="AlphaFoldDB" id="A0A0P1AE01"/>
<evidence type="ECO:0000313" key="2">
    <source>
        <dbReference type="Proteomes" id="UP000054928"/>
    </source>
</evidence>
<dbReference type="GO" id="GO:0006508">
    <property type="term" value="P:proteolysis"/>
    <property type="evidence" value="ECO:0007669"/>
    <property type="project" value="InterPro"/>
</dbReference>
<dbReference type="SUPFAM" id="SSF50630">
    <property type="entry name" value="Acid proteases"/>
    <property type="match status" value="1"/>
</dbReference>
<dbReference type="InterPro" id="IPR021109">
    <property type="entry name" value="Peptidase_aspartic_dom_sf"/>
</dbReference>
<dbReference type="InterPro" id="IPR001969">
    <property type="entry name" value="Aspartic_peptidase_AS"/>
</dbReference>
<dbReference type="OrthoDB" id="129546at2759"/>
<sequence>MRMNVARVKDSNNEMVSKLLRVNGTLSNQDVVVLIDSGADHNIIRPGLVRNKIKETEVSPERFDGTTTPVRKVFRCQETIKFDNKVAKNNNKLHNKQHKQEINKTKDVETMAQEVNPMEMMMHMLQEQRNMIQQQMQMQQDMISAIRPAPRDSNNPRGLRA</sequence>
<proteinExistence type="predicted"/>
<dbReference type="CDD" id="cd00303">
    <property type="entry name" value="retropepsin_like"/>
    <property type="match status" value="1"/>
</dbReference>